<evidence type="ECO:0000256" key="4">
    <source>
        <dbReference type="ARBA" id="ARBA00022729"/>
    </source>
</evidence>
<dbReference type="Pfam" id="PF00496">
    <property type="entry name" value="SBP_bac_5"/>
    <property type="match status" value="1"/>
</dbReference>
<reference evidence="7 10" key="1">
    <citation type="journal article" date="2019" name="Int. J. Syst. Evol. Microbiol.">
        <title>The Global Catalogue of Microorganisms (GCM) 10K type strain sequencing project: providing services to taxonomists for standard genome sequencing and annotation.</title>
        <authorList>
            <consortium name="The Broad Institute Genomics Platform"/>
            <consortium name="The Broad Institute Genome Sequencing Center for Infectious Disease"/>
            <person name="Wu L."/>
            <person name="Ma J."/>
        </authorList>
    </citation>
    <scope>NUCLEOTIDE SEQUENCE [LARGE SCALE GENOMIC DNA]</scope>
    <source>
        <strain evidence="7 10">JCM 10667</strain>
    </source>
</reference>
<dbReference type="InterPro" id="IPR030678">
    <property type="entry name" value="Peptide/Ni-bd"/>
</dbReference>
<dbReference type="GO" id="GO:0030313">
    <property type="term" value="C:cell envelope"/>
    <property type="evidence" value="ECO:0007669"/>
    <property type="project" value="UniProtKB-SubCell"/>
</dbReference>
<reference evidence="8 9" key="2">
    <citation type="submission" date="2020-08" db="EMBL/GenBank/DDBJ databases">
        <title>Sequencing the genomes of 1000 actinobacteria strains.</title>
        <authorList>
            <person name="Klenk H.-P."/>
        </authorList>
    </citation>
    <scope>NUCLEOTIDE SEQUENCE [LARGE SCALE GENOMIC DNA]</scope>
    <source>
        <strain evidence="8 9">DSM 44772</strain>
    </source>
</reference>
<feature type="chain" id="PRO_5038885496" evidence="5">
    <location>
        <begin position="37"/>
        <end position="521"/>
    </location>
</feature>
<dbReference type="EMBL" id="BAAAHD010000025">
    <property type="protein sequence ID" value="GAA0565510.1"/>
    <property type="molecule type" value="Genomic_DNA"/>
</dbReference>
<evidence type="ECO:0000313" key="8">
    <source>
        <dbReference type="EMBL" id="MBB4774722.1"/>
    </source>
</evidence>
<evidence type="ECO:0000256" key="5">
    <source>
        <dbReference type="SAM" id="SignalP"/>
    </source>
</evidence>
<gene>
    <name evidence="8" type="ORF">F4557_003140</name>
    <name evidence="7" type="ORF">GCM10009546_29670</name>
</gene>
<dbReference type="Proteomes" id="UP000549343">
    <property type="component" value="Unassembled WGS sequence"/>
</dbReference>
<name>A0A7W7ICS0_9ACTN</name>
<evidence type="ECO:0000313" key="7">
    <source>
        <dbReference type="EMBL" id="GAA0565510.1"/>
    </source>
</evidence>
<dbReference type="PIRSF" id="PIRSF002741">
    <property type="entry name" value="MppA"/>
    <property type="match status" value="1"/>
</dbReference>
<comment type="subcellular location">
    <subcellularLocation>
        <location evidence="1">Cell envelope</location>
    </subcellularLocation>
</comment>
<accession>A0A7W7ICS0</accession>
<dbReference type="CDD" id="cd00995">
    <property type="entry name" value="PBP2_NikA_DppA_OppA_like"/>
    <property type="match status" value="1"/>
</dbReference>
<feature type="signal peptide" evidence="5">
    <location>
        <begin position="1"/>
        <end position="36"/>
    </location>
</feature>
<dbReference type="SUPFAM" id="SSF53850">
    <property type="entry name" value="Periplasmic binding protein-like II"/>
    <property type="match status" value="1"/>
</dbReference>
<dbReference type="GO" id="GO:0042597">
    <property type="term" value="C:periplasmic space"/>
    <property type="evidence" value="ECO:0007669"/>
    <property type="project" value="UniProtKB-ARBA"/>
</dbReference>
<reference evidence="7" key="3">
    <citation type="submission" date="2023-12" db="EMBL/GenBank/DDBJ databases">
        <authorList>
            <person name="Sun Q."/>
            <person name="Inoue M."/>
        </authorList>
    </citation>
    <scope>NUCLEOTIDE SEQUENCE</scope>
    <source>
        <strain evidence="7">JCM 10667</strain>
    </source>
</reference>
<dbReference type="Gene3D" id="3.40.190.10">
    <property type="entry name" value="Periplasmic binding protein-like II"/>
    <property type="match status" value="1"/>
</dbReference>
<feature type="domain" description="Solute-binding protein family 5" evidence="6">
    <location>
        <begin position="88"/>
        <end position="429"/>
    </location>
</feature>
<evidence type="ECO:0000256" key="1">
    <source>
        <dbReference type="ARBA" id="ARBA00004196"/>
    </source>
</evidence>
<proteinExistence type="inferred from homology"/>
<protein>
    <submittedName>
        <fullName evidence="7">ABC transporter substrate-binding protein</fullName>
    </submittedName>
    <submittedName>
        <fullName evidence="8">Peptide/nickel transport system substrate-binding protein</fullName>
    </submittedName>
</protein>
<comment type="similarity">
    <text evidence="2">Belongs to the bacterial solute-binding protein 5 family.</text>
</comment>
<dbReference type="InterPro" id="IPR039424">
    <property type="entry name" value="SBP_5"/>
</dbReference>
<dbReference type="EMBL" id="JACHMV010000001">
    <property type="protein sequence ID" value="MBB4774722.1"/>
    <property type="molecule type" value="Genomic_DNA"/>
</dbReference>
<dbReference type="PANTHER" id="PTHR30290:SF10">
    <property type="entry name" value="PERIPLASMIC OLIGOPEPTIDE-BINDING PROTEIN-RELATED"/>
    <property type="match status" value="1"/>
</dbReference>
<keyword evidence="3" id="KW-0813">Transport</keyword>
<dbReference type="Proteomes" id="UP001501427">
    <property type="component" value="Unassembled WGS sequence"/>
</dbReference>
<organism evidence="8 9">
    <name type="scientific">Actinomadura livida</name>
    <dbReference type="NCBI Taxonomy" id="79909"/>
    <lineage>
        <taxon>Bacteria</taxon>
        <taxon>Bacillati</taxon>
        <taxon>Actinomycetota</taxon>
        <taxon>Actinomycetes</taxon>
        <taxon>Streptosporangiales</taxon>
        <taxon>Thermomonosporaceae</taxon>
        <taxon>Actinomadura</taxon>
    </lineage>
</organism>
<dbReference type="RefSeq" id="WP_184883560.1">
    <property type="nucleotide sequence ID" value="NZ_BAAAHD010000025.1"/>
</dbReference>
<evidence type="ECO:0000259" key="6">
    <source>
        <dbReference type="Pfam" id="PF00496"/>
    </source>
</evidence>
<evidence type="ECO:0000313" key="10">
    <source>
        <dbReference type="Proteomes" id="UP001501427"/>
    </source>
</evidence>
<evidence type="ECO:0000256" key="2">
    <source>
        <dbReference type="ARBA" id="ARBA00005695"/>
    </source>
</evidence>
<dbReference type="PANTHER" id="PTHR30290">
    <property type="entry name" value="PERIPLASMIC BINDING COMPONENT OF ABC TRANSPORTER"/>
    <property type="match status" value="1"/>
</dbReference>
<keyword evidence="4 5" id="KW-0732">Signal</keyword>
<sequence>MIRRIHFKSGRPWSPAALLVAITVLAAAACSPGNTAAAKKDSIEYLSVVQADVPALDPAQGSTSGQTSGPLWIALYDTLVNITPDGRIEPRLANEVTSNDDATVWTVKLRPGLTFADDTPLNGEAVAAHWRRLAEPEVASPAQGDAAALKDIKVADDQTVVVTLDEADAHWPTRLASSALALIPSPAAVKQHGKQYGTSPETTVGAGPFRVKSWQRDDRVVLVRNEDYWNSAQVALKEIVYRIMPDPSLRSKTFASGTGDVNAVQTAGDDLVKLRKEHDETAWESVGGLSIAFNVRDGHPTSSRTLREALVAAVDIEPTLQRAVPGAEPVRSLFIDSSPFSAPVEMPFGDKARAQELVDGYLAESGKSSVSLTWVVNQQFSTFAQAFKQEWDKIKGLDVRIEVVQSVLDRNRSRDFDLTMSGFGGGTPRVLVDLLLSTEKATNLTGISDSELDDALGRYLTADGREAQRASLEQVQKRLVAELPYLWAHRLIASYFARDGISGLKILTDGSLDFASLKAGE</sequence>
<dbReference type="GO" id="GO:0043190">
    <property type="term" value="C:ATP-binding cassette (ABC) transporter complex"/>
    <property type="evidence" value="ECO:0007669"/>
    <property type="project" value="InterPro"/>
</dbReference>
<comment type="caution">
    <text evidence="8">The sequence shown here is derived from an EMBL/GenBank/DDBJ whole genome shotgun (WGS) entry which is preliminary data.</text>
</comment>
<dbReference type="InterPro" id="IPR000914">
    <property type="entry name" value="SBP_5_dom"/>
</dbReference>
<dbReference type="Gene3D" id="3.10.105.10">
    <property type="entry name" value="Dipeptide-binding Protein, Domain 3"/>
    <property type="match status" value="1"/>
</dbReference>
<dbReference type="GO" id="GO:1904680">
    <property type="term" value="F:peptide transmembrane transporter activity"/>
    <property type="evidence" value="ECO:0007669"/>
    <property type="project" value="TreeGrafter"/>
</dbReference>
<dbReference type="AlphaFoldDB" id="A0A7W7ICS0"/>
<dbReference type="GO" id="GO:0015833">
    <property type="term" value="P:peptide transport"/>
    <property type="evidence" value="ECO:0007669"/>
    <property type="project" value="TreeGrafter"/>
</dbReference>
<evidence type="ECO:0000313" key="9">
    <source>
        <dbReference type="Proteomes" id="UP000549343"/>
    </source>
</evidence>
<evidence type="ECO:0000256" key="3">
    <source>
        <dbReference type="ARBA" id="ARBA00022448"/>
    </source>
</evidence>
<dbReference type="PROSITE" id="PS51257">
    <property type="entry name" value="PROKAR_LIPOPROTEIN"/>
    <property type="match status" value="1"/>
</dbReference>
<keyword evidence="10" id="KW-1185">Reference proteome</keyword>